<keyword evidence="8" id="KW-0868">Chloride</keyword>
<feature type="region of interest" description="Disordered" evidence="10">
    <location>
        <begin position="461"/>
        <end position="483"/>
    </location>
</feature>
<feature type="transmembrane region" description="Helical" evidence="11">
    <location>
        <begin position="163"/>
        <end position="181"/>
    </location>
</feature>
<evidence type="ECO:0000256" key="8">
    <source>
        <dbReference type="ARBA" id="ARBA00023214"/>
    </source>
</evidence>
<feature type="transmembrane region" description="Helical" evidence="11">
    <location>
        <begin position="307"/>
        <end position="326"/>
    </location>
</feature>
<keyword evidence="5" id="KW-0406">Ion transport</keyword>
<dbReference type="InterPro" id="IPR050368">
    <property type="entry name" value="ClC-type_chloride_channel"/>
</dbReference>
<feature type="transmembrane region" description="Helical" evidence="11">
    <location>
        <begin position="274"/>
        <end position="295"/>
    </location>
</feature>
<proteinExistence type="predicted"/>
<dbReference type="InterPro" id="IPR001807">
    <property type="entry name" value="ClC"/>
</dbReference>
<dbReference type="Pfam" id="PF00654">
    <property type="entry name" value="Voltage_CLC"/>
    <property type="match status" value="1"/>
</dbReference>
<evidence type="ECO:0000256" key="7">
    <source>
        <dbReference type="ARBA" id="ARBA00023173"/>
    </source>
</evidence>
<feature type="transmembrane region" description="Helical" evidence="11">
    <location>
        <begin position="426"/>
        <end position="454"/>
    </location>
</feature>
<sequence>MIVRLVPGARIFEDPGVHPGEEAARMSVGAPGAAPAAMPEDPYAPLRTRRYLGLLALAALIGAPVCAVAFGFLALVTELQPLVYTDLPVALGFHGTPLWWPLPMLALAGASVGWTVRHLPGHGGHEPAYGFSAGGAPSLAELPGIVCAALASLGLGAVLGPEAPLIAIGGGLAVGALRLAARNPDARAVAVVGAAGSFAAVSALLGSPLLGAFLLMEVSGLAGPLLGTVLAPGLLAAGTGALIFTGLGDWTGLGTYGLALHDIPEATAPTVAEFGWALAIGIASAFAGAGVRRLALLLKGRVERRRVAGTVVAGLAVAGLAIGYGAGTGREPSEVMYSGETALEGLLAHSATYSSAALVSLVVCKALAYCVSLSAFRGGPIFPAMFVGSAGGILLSELPGLTLTAGFAMGVGAMAVAMLRLPMTSVLLATLLLGSEGLTVMPLVIVAVVIAYVVSVRLQPAPAPGGSSRAGGDGSGVGGSAAR</sequence>
<keyword evidence="2" id="KW-0813">Transport</keyword>
<feature type="transmembrane region" description="Helical" evidence="11">
    <location>
        <begin position="401"/>
        <end position="419"/>
    </location>
</feature>
<dbReference type="PANTHER" id="PTHR43427:SF6">
    <property type="entry name" value="CHLORIDE CHANNEL PROTEIN CLC-E"/>
    <property type="match status" value="1"/>
</dbReference>
<dbReference type="SUPFAM" id="SSF81340">
    <property type="entry name" value="Clc chloride channel"/>
    <property type="match status" value="1"/>
</dbReference>
<feature type="transmembrane region" description="Helical" evidence="11">
    <location>
        <begin position="375"/>
        <end position="395"/>
    </location>
</feature>
<keyword evidence="13" id="KW-1185">Reference proteome</keyword>
<evidence type="ECO:0000256" key="1">
    <source>
        <dbReference type="ARBA" id="ARBA00004141"/>
    </source>
</evidence>
<reference evidence="12 13" key="1">
    <citation type="submission" date="2021-03" db="EMBL/GenBank/DDBJ databases">
        <title>Sequencing the genomes of 1000 actinobacteria strains.</title>
        <authorList>
            <person name="Klenk H.-P."/>
        </authorList>
    </citation>
    <scope>NUCLEOTIDE SEQUENCE [LARGE SCALE GENOMIC DNA]</scope>
    <source>
        <strain evidence="12 13">DSM 41480</strain>
    </source>
</reference>
<dbReference type="EMBL" id="JAGIOH010000001">
    <property type="protein sequence ID" value="MBP2401234.1"/>
    <property type="molecule type" value="Genomic_DNA"/>
</dbReference>
<comment type="caution">
    <text evidence="12">The sequence shown here is derived from an EMBL/GenBank/DDBJ whole genome shotgun (WGS) entry which is preliminary data.</text>
</comment>
<evidence type="ECO:0000256" key="4">
    <source>
        <dbReference type="ARBA" id="ARBA00022989"/>
    </source>
</evidence>
<protein>
    <submittedName>
        <fullName evidence="12">H+/Cl- antiporter ClcA</fullName>
    </submittedName>
</protein>
<accession>A0ABS4XXL7</accession>
<evidence type="ECO:0000256" key="2">
    <source>
        <dbReference type="ARBA" id="ARBA00022448"/>
    </source>
</evidence>
<dbReference type="Proteomes" id="UP001519291">
    <property type="component" value="Unassembled WGS sequence"/>
</dbReference>
<comment type="subcellular location">
    <subcellularLocation>
        <location evidence="1">Membrane</location>
        <topology evidence="1">Multi-pass membrane protein</topology>
    </subcellularLocation>
</comment>
<evidence type="ECO:0000256" key="3">
    <source>
        <dbReference type="ARBA" id="ARBA00022692"/>
    </source>
</evidence>
<feature type="transmembrane region" description="Helical" evidence="11">
    <location>
        <begin position="51"/>
        <end position="77"/>
    </location>
</feature>
<feature type="transmembrane region" description="Helical" evidence="11">
    <location>
        <begin position="346"/>
        <end position="368"/>
    </location>
</feature>
<evidence type="ECO:0000256" key="9">
    <source>
        <dbReference type="ARBA" id="ARBA00023303"/>
    </source>
</evidence>
<feature type="transmembrane region" description="Helical" evidence="11">
    <location>
        <begin position="97"/>
        <end position="116"/>
    </location>
</feature>
<evidence type="ECO:0000256" key="11">
    <source>
        <dbReference type="SAM" id="Phobius"/>
    </source>
</evidence>
<feature type="compositionally biased region" description="Gly residues" evidence="10">
    <location>
        <begin position="468"/>
        <end position="483"/>
    </location>
</feature>
<feature type="transmembrane region" description="Helical" evidence="11">
    <location>
        <begin position="188"/>
        <end position="216"/>
    </location>
</feature>
<evidence type="ECO:0000313" key="13">
    <source>
        <dbReference type="Proteomes" id="UP001519291"/>
    </source>
</evidence>
<evidence type="ECO:0000313" key="12">
    <source>
        <dbReference type="EMBL" id="MBP2401234.1"/>
    </source>
</evidence>
<keyword evidence="3 11" id="KW-0812">Transmembrane</keyword>
<keyword evidence="6 11" id="KW-0472">Membrane</keyword>
<evidence type="ECO:0000256" key="6">
    <source>
        <dbReference type="ARBA" id="ARBA00023136"/>
    </source>
</evidence>
<gene>
    <name evidence="12" type="ORF">JO379_000703</name>
</gene>
<dbReference type="CDD" id="cd00400">
    <property type="entry name" value="Voltage_gated_ClC"/>
    <property type="match status" value="1"/>
</dbReference>
<organism evidence="12 13">
    <name type="scientific">Streptomyces syringium</name>
    <dbReference type="NCBI Taxonomy" id="76729"/>
    <lineage>
        <taxon>Bacteria</taxon>
        <taxon>Bacillati</taxon>
        <taxon>Actinomycetota</taxon>
        <taxon>Actinomycetes</taxon>
        <taxon>Kitasatosporales</taxon>
        <taxon>Streptomycetaceae</taxon>
        <taxon>Streptomyces</taxon>
    </lineage>
</organism>
<evidence type="ECO:0000256" key="10">
    <source>
        <dbReference type="SAM" id="MobiDB-lite"/>
    </source>
</evidence>
<keyword evidence="7" id="KW-0869">Chloride channel</keyword>
<keyword evidence="4 11" id="KW-1133">Transmembrane helix</keyword>
<evidence type="ECO:0000256" key="5">
    <source>
        <dbReference type="ARBA" id="ARBA00023065"/>
    </source>
</evidence>
<dbReference type="Gene3D" id="1.10.3080.10">
    <property type="entry name" value="Clc chloride channel"/>
    <property type="match status" value="1"/>
</dbReference>
<dbReference type="PANTHER" id="PTHR43427">
    <property type="entry name" value="CHLORIDE CHANNEL PROTEIN CLC-E"/>
    <property type="match status" value="1"/>
</dbReference>
<dbReference type="InterPro" id="IPR014743">
    <property type="entry name" value="Cl-channel_core"/>
</dbReference>
<name>A0ABS4XXL7_9ACTN</name>
<keyword evidence="9" id="KW-0407">Ion channel</keyword>